<comment type="caution">
    <text evidence="2">The sequence shown here is derived from an EMBL/GenBank/DDBJ whole genome shotgun (WGS) entry which is preliminary data.</text>
</comment>
<dbReference type="SUPFAM" id="SSF81383">
    <property type="entry name" value="F-box domain"/>
    <property type="match status" value="1"/>
</dbReference>
<organism evidence="2 3">
    <name type="scientific">Rhizophagus irregularis</name>
    <dbReference type="NCBI Taxonomy" id="588596"/>
    <lineage>
        <taxon>Eukaryota</taxon>
        <taxon>Fungi</taxon>
        <taxon>Fungi incertae sedis</taxon>
        <taxon>Mucoromycota</taxon>
        <taxon>Glomeromycotina</taxon>
        <taxon>Glomeromycetes</taxon>
        <taxon>Glomerales</taxon>
        <taxon>Glomeraceae</taxon>
        <taxon>Rhizophagus</taxon>
    </lineage>
</organism>
<evidence type="ECO:0000259" key="1">
    <source>
        <dbReference type="PROSITE" id="PS50181"/>
    </source>
</evidence>
<dbReference type="EMBL" id="LLXI01000410">
    <property type="protein sequence ID" value="PKY45806.1"/>
    <property type="molecule type" value="Genomic_DNA"/>
</dbReference>
<dbReference type="VEuPathDB" id="FungiDB:FUN_005517"/>
<accession>A0A2I1GGQ6</accession>
<dbReference type="Gene3D" id="3.80.10.10">
    <property type="entry name" value="Ribonuclease Inhibitor"/>
    <property type="match status" value="1"/>
</dbReference>
<evidence type="ECO:0000313" key="3">
    <source>
        <dbReference type="Proteomes" id="UP000234323"/>
    </source>
</evidence>
<proteinExistence type="predicted"/>
<protein>
    <recommendedName>
        <fullName evidence="1">F-box domain-containing protein</fullName>
    </recommendedName>
</protein>
<dbReference type="VEuPathDB" id="FungiDB:RhiirFUN_005197"/>
<feature type="domain" description="F-box" evidence="1">
    <location>
        <begin position="1"/>
        <end position="46"/>
    </location>
</feature>
<dbReference type="InterPro" id="IPR036047">
    <property type="entry name" value="F-box-like_dom_sf"/>
</dbReference>
<sequence>MSKLPLETIEEILSYIDEDDITTFHSLSFINRTWCNLCIPHLWKKPFNIKNNNNNLKNLYKIITIILSFLDEEQKSVLKLNEKKTGIFPTKKLLYNYPSYIRQLDFNKLFLLITELIIKNKKYRTKFKENYFIKNSDKFTFDFSIFKEDEEDYELNFSYNRIIERCCLKDQEKLAFFEYIFKIIIARSKGIRKLFVDIYHENEEIAYTIPKDYFKYIFELKDFGKCFSGLNEFSCKGNFHKTWLINGIKKYSHDIRKLTIYPWNRNYINDLRVKDLKGLLKAQKNLKSLSFSVDSEVEKKVIECMQGNISKTLESFNMKYGDLTNNELKYLSKCKKLKKLYFDTVYFDESINILGKIIYPDLDELIFFNCNFSNSFIDLLKEFIKNNGHNLKNFQLSQNIIDINNINNNNLDINDILSTLLVSCSNLSNFYVNIDNQSDIILFFKILRQFKHSLKSINVGNYNNGIPKFNFNYDFMLEFIEIFMSMSNIINLDLSNWEISFNSFKIFIENCCHSKILLKVFKVSCVGGSKEDLESLIESNAKLNSRSLDNILIIENDEIKNITIVWH</sequence>
<name>A0A2I1GGQ6_9GLOM</name>
<dbReference type="InterPro" id="IPR032675">
    <property type="entry name" value="LRR_dom_sf"/>
</dbReference>
<dbReference type="InterPro" id="IPR001810">
    <property type="entry name" value="F-box_dom"/>
</dbReference>
<dbReference type="Proteomes" id="UP000234323">
    <property type="component" value="Unassembled WGS sequence"/>
</dbReference>
<gene>
    <name evidence="2" type="ORF">RhiirA4_460476</name>
</gene>
<dbReference type="VEuPathDB" id="FungiDB:RhiirA1_529356"/>
<keyword evidence="3" id="KW-1185">Reference proteome</keyword>
<dbReference type="CDD" id="cd09917">
    <property type="entry name" value="F-box_SF"/>
    <property type="match status" value="1"/>
</dbReference>
<dbReference type="SUPFAM" id="SSF52047">
    <property type="entry name" value="RNI-like"/>
    <property type="match status" value="1"/>
</dbReference>
<reference evidence="2 3" key="1">
    <citation type="submission" date="2015-10" db="EMBL/GenBank/DDBJ databases">
        <title>Genome analyses suggest a sexual origin of heterokaryosis in a supposedly ancient asexual fungus.</title>
        <authorList>
            <person name="Ropars J."/>
            <person name="Sedzielewska K."/>
            <person name="Noel J."/>
            <person name="Charron P."/>
            <person name="Farinelli L."/>
            <person name="Marton T."/>
            <person name="Kruger M."/>
            <person name="Pelin A."/>
            <person name="Brachmann A."/>
            <person name="Corradi N."/>
        </authorList>
    </citation>
    <scope>NUCLEOTIDE SEQUENCE [LARGE SCALE GENOMIC DNA]</scope>
    <source>
        <strain evidence="2 3">A4</strain>
    </source>
</reference>
<dbReference type="AlphaFoldDB" id="A0A2I1GGQ6"/>
<evidence type="ECO:0000313" key="2">
    <source>
        <dbReference type="EMBL" id="PKY45806.1"/>
    </source>
</evidence>
<dbReference type="PROSITE" id="PS50181">
    <property type="entry name" value="FBOX"/>
    <property type="match status" value="1"/>
</dbReference>